<evidence type="ECO:0000256" key="1">
    <source>
        <dbReference type="SAM" id="MobiDB-lite"/>
    </source>
</evidence>
<accession>A0A146M8L4</accession>
<protein>
    <submittedName>
        <fullName evidence="2">Uncharacterized protein</fullName>
    </submittedName>
</protein>
<feature type="compositionally biased region" description="Basic and acidic residues" evidence="1">
    <location>
        <begin position="114"/>
        <end position="123"/>
    </location>
</feature>
<proteinExistence type="predicted"/>
<reference evidence="2" key="1">
    <citation type="journal article" date="2016" name="Gigascience">
        <title>De novo construction of an expanded transcriptome assembly for the western tarnished plant bug, Lygus hesperus.</title>
        <authorList>
            <person name="Tassone E.E."/>
            <person name="Geib S.M."/>
            <person name="Hall B."/>
            <person name="Fabrick J.A."/>
            <person name="Brent C.S."/>
            <person name="Hull J.J."/>
        </authorList>
    </citation>
    <scope>NUCLEOTIDE SEQUENCE</scope>
</reference>
<organism evidence="2">
    <name type="scientific">Lygus hesperus</name>
    <name type="common">Western plant bug</name>
    <dbReference type="NCBI Taxonomy" id="30085"/>
    <lineage>
        <taxon>Eukaryota</taxon>
        <taxon>Metazoa</taxon>
        <taxon>Ecdysozoa</taxon>
        <taxon>Arthropoda</taxon>
        <taxon>Hexapoda</taxon>
        <taxon>Insecta</taxon>
        <taxon>Pterygota</taxon>
        <taxon>Neoptera</taxon>
        <taxon>Paraneoptera</taxon>
        <taxon>Hemiptera</taxon>
        <taxon>Heteroptera</taxon>
        <taxon>Panheteroptera</taxon>
        <taxon>Cimicomorpha</taxon>
        <taxon>Miridae</taxon>
        <taxon>Mirini</taxon>
        <taxon>Lygus</taxon>
    </lineage>
</organism>
<feature type="compositionally biased region" description="Basic and acidic residues" evidence="1">
    <location>
        <begin position="42"/>
        <end position="90"/>
    </location>
</feature>
<dbReference type="AlphaFoldDB" id="A0A146M8L4"/>
<feature type="non-terminal residue" evidence="2">
    <location>
        <position position="1"/>
    </location>
</feature>
<gene>
    <name evidence="2" type="ORF">g.16251</name>
</gene>
<name>A0A146M8L4_LYGHE</name>
<feature type="region of interest" description="Disordered" evidence="1">
    <location>
        <begin position="42"/>
        <end position="138"/>
    </location>
</feature>
<dbReference type="EMBL" id="GDHC01002535">
    <property type="protein sequence ID" value="JAQ16094.1"/>
    <property type="molecule type" value="Transcribed_RNA"/>
</dbReference>
<sequence length="138" mass="14689">EGIVYALIFLKLFSEFYANLNKTNLQTMADKVIENVDVVAESDIKEKDSVDSPTKDENSFDKNEKENGDVCDSENGKADVGEDADSKESENICPVKRKSAGGDAPEGTPAEGVSPEKKAKLDDAAADAESNGEAEVAA</sequence>
<evidence type="ECO:0000313" key="2">
    <source>
        <dbReference type="EMBL" id="JAQ16094.1"/>
    </source>
</evidence>